<keyword evidence="10" id="KW-1185">Reference proteome</keyword>
<evidence type="ECO:0000256" key="1">
    <source>
        <dbReference type="ARBA" id="ARBA00001974"/>
    </source>
</evidence>
<name>A0A8J5MRM0_HOMAM</name>
<dbReference type="InterPro" id="IPR039261">
    <property type="entry name" value="FNR_nucleotide-bd"/>
</dbReference>
<feature type="binding site" evidence="5">
    <location>
        <position position="520"/>
    </location>
    <ligand>
        <name>FAD</name>
        <dbReference type="ChEBI" id="CHEBI:57692"/>
    </ligand>
</feature>
<evidence type="ECO:0000256" key="2">
    <source>
        <dbReference type="ARBA" id="ARBA00022630"/>
    </source>
</evidence>
<feature type="domain" description="Oxidoreductase FAD/NAD(P)-binding" evidence="6">
    <location>
        <begin position="512"/>
        <end position="561"/>
    </location>
</feature>
<feature type="domain" description="Flavoprotein pyridine nucleotide cytochrome reductase-like FAD-binding" evidence="7">
    <location>
        <begin position="466"/>
        <end position="502"/>
    </location>
</feature>
<dbReference type="GO" id="GO:0004128">
    <property type="term" value="F:cytochrome-b5 reductase activity, acting on NAD(P)H"/>
    <property type="evidence" value="ECO:0007669"/>
    <property type="project" value="TreeGrafter"/>
</dbReference>
<dbReference type="Gene3D" id="1.20.140.10">
    <property type="entry name" value="Butyryl-CoA Dehydrogenase, subunit A, domain 3"/>
    <property type="match status" value="1"/>
</dbReference>
<sequence length="562" mass="62446">MKTWGNKEFWGLGSEFDPDWLLTDQQKQLRADLMDVCRTKIRPHAIQCDRNYQFPRQSVEDLAELGLMGLIIPKEFGGLGENHICAAMVVETLARYGCPSTAMIYTMHLASCSVILFRYHNNPHLQQLLTRITQEKLLGAVSASDPATGGHDWFPLSSKVKYLDKRTIQMLKFGSWTTSAGFADFYTIMTVSPEYNGNYSNLSMFVSYQDEIRASTDNWSALGMHGNQSGPIVVEGKFDLERMIGSPYDGKKDYIGESIIETNSSRSMTFLLAQSLDTVTKNAKNVGAVTEKMLYACGGSGYKTNLGLERLFRDGKAGCIMAPSNEVLRNLVGVAALTGFTSIDLWEESTNERIINREVRKMTAEEKVAMGQRLLDEAAQEQEGNIAKHPYQESDFDNPFNTAPPAVVREEVKTSDGILHKPALNPDSWTELALSTREDISDKTTSFVFSLPNTTDHTGCLPGQYVTLVLRYETQGIISNHFKALQPGDKVEFQGPCGGFEYVASQLDELILLASGGGVTPALQLIRSLVNSPADPTRFTLLYFSDTYEDILYRSELDGYAS</sequence>
<organism evidence="9 10">
    <name type="scientific">Homarus americanus</name>
    <name type="common">American lobster</name>
    <dbReference type="NCBI Taxonomy" id="6706"/>
    <lineage>
        <taxon>Eukaryota</taxon>
        <taxon>Metazoa</taxon>
        <taxon>Ecdysozoa</taxon>
        <taxon>Arthropoda</taxon>
        <taxon>Crustacea</taxon>
        <taxon>Multicrustacea</taxon>
        <taxon>Malacostraca</taxon>
        <taxon>Eumalacostraca</taxon>
        <taxon>Eucarida</taxon>
        <taxon>Decapoda</taxon>
        <taxon>Pleocyemata</taxon>
        <taxon>Astacidea</taxon>
        <taxon>Nephropoidea</taxon>
        <taxon>Nephropidae</taxon>
        <taxon>Homarus</taxon>
    </lineage>
</organism>
<dbReference type="Pfam" id="PF00970">
    <property type="entry name" value="FAD_binding_6"/>
    <property type="match status" value="1"/>
</dbReference>
<dbReference type="GO" id="GO:0006696">
    <property type="term" value="P:ergosterol biosynthetic process"/>
    <property type="evidence" value="ECO:0007669"/>
    <property type="project" value="TreeGrafter"/>
</dbReference>
<evidence type="ECO:0000256" key="3">
    <source>
        <dbReference type="ARBA" id="ARBA00022827"/>
    </source>
</evidence>
<keyword evidence="2 5" id="KW-0285">Flavoprotein</keyword>
<dbReference type="InterPro" id="IPR013786">
    <property type="entry name" value="AcylCoA_DH/ox_N"/>
</dbReference>
<feature type="binding site" evidence="5">
    <location>
        <position position="479"/>
    </location>
    <ligand>
        <name>FAD</name>
        <dbReference type="ChEBI" id="CHEBI:57692"/>
    </ligand>
</feature>
<dbReference type="CDD" id="cd06183">
    <property type="entry name" value="cyt_b5_reduct_like"/>
    <property type="match status" value="1"/>
</dbReference>
<dbReference type="InterPro" id="IPR036250">
    <property type="entry name" value="AcylCo_DH-like_C"/>
</dbReference>
<dbReference type="Proteomes" id="UP000747542">
    <property type="component" value="Unassembled WGS sequence"/>
</dbReference>
<dbReference type="SUPFAM" id="SSF47203">
    <property type="entry name" value="Acyl-CoA dehydrogenase C-terminal domain-like"/>
    <property type="match status" value="1"/>
</dbReference>
<dbReference type="InterPro" id="IPR008333">
    <property type="entry name" value="Cbr1-like_FAD-bd_dom"/>
</dbReference>
<dbReference type="InterPro" id="IPR017938">
    <property type="entry name" value="Riboflavin_synthase-like_b-brl"/>
</dbReference>
<dbReference type="PRINTS" id="PR00406">
    <property type="entry name" value="CYTB5RDTASE"/>
</dbReference>
<dbReference type="PANTHER" id="PTHR19370">
    <property type="entry name" value="NADH-CYTOCHROME B5 REDUCTASE"/>
    <property type="match status" value="1"/>
</dbReference>
<feature type="binding site" evidence="5">
    <location>
        <position position="478"/>
    </location>
    <ligand>
        <name>FAD</name>
        <dbReference type="ChEBI" id="CHEBI:57692"/>
    </ligand>
</feature>
<dbReference type="Gene3D" id="1.10.540.10">
    <property type="entry name" value="Acyl-CoA dehydrogenase/oxidase, N-terminal domain"/>
    <property type="match status" value="1"/>
</dbReference>
<evidence type="ECO:0000256" key="5">
    <source>
        <dbReference type="PIRSR" id="PIRSR601834-1"/>
    </source>
</evidence>
<dbReference type="InterPro" id="IPR009100">
    <property type="entry name" value="AcylCoA_DH/oxidase_NM_dom_sf"/>
</dbReference>
<evidence type="ECO:0000259" key="7">
    <source>
        <dbReference type="Pfam" id="PF00970"/>
    </source>
</evidence>
<evidence type="ECO:0000259" key="6">
    <source>
        <dbReference type="Pfam" id="PF00175"/>
    </source>
</evidence>
<dbReference type="Gene3D" id="3.40.50.80">
    <property type="entry name" value="Nucleotide-binding domain of ferredoxin-NADP reductase (FNR) module"/>
    <property type="match status" value="1"/>
</dbReference>
<dbReference type="SUPFAM" id="SSF56645">
    <property type="entry name" value="Acyl-CoA dehydrogenase NM domain-like"/>
    <property type="match status" value="1"/>
</dbReference>
<keyword evidence="4" id="KW-0560">Oxidoreductase</keyword>
<reference evidence="9" key="1">
    <citation type="journal article" date="2021" name="Sci. Adv.">
        <title>The American lobster genome reveals insights on longevity, neural, and immune adaptations.</title>
        <authorList>
            <person name="Polinski J.M."/>
            <person name="Zimin A.V."/>
            <person name="Clark K.F."/>
            <person name="Kohn A.B."/>
            <person name="Sadowski N."/>
            <person name="Timp W."/>
            <person name="Ptitsyn A."/>
            <person name="Khanna P."/>
            <person name="Romanova D.Y."/>
            <person name="Williams P."/>
            <person name="Greenwood S.J."/>
            <person name="Moroz L.L."/>
            <person name="Walt D.R."/>
            <person name="Bodnar A.G."/>
        </authorList>
    </citation>
    <scope>NUCLEOTIDE SEQUENCE</scope>
    <source>
        <strain evidence="9">GMGI-L3</strain>
    </source>
</reference>
<protein>
    <submittedName>
        <fullName evidence="9">NADH-cytochrome b5 reductase 1-like 2</fullName>
    </submittedName>
</protein>
<evidence type="ECO:0000259" key="8">
    <source>
        <dbReference type="Pfam" id="PF02771"/>
    </source>
</evidence>
<accession>A0A8J5MRM0</accession>
<dbReference type="InterPro" id="IPR037069">
    <property type="entry name" value="AcylCoA_DH/ox_N_sf"/>
</dbReference>
<dbReference type="GO" id="GO:0050660">
    <property type="term" value="F:flavin adenine dinucleotide binding"/>
    <property type="evidence" value="ECO:0007669"/>
    <property type="project" value="InterPro"/>
</dbReference>
<dbReference type="PANTHER" id="PTHR19370:SF143">
    <property type="entry name" value="PLASMA MEMBRANE-ASSOCIATED COENZYME Q6 REDUCTASE PGA3"/>
    <property type="match status" value="1"/>
</dbReference>
<dbReference type="Gene3D" id="2.40.30.10">
    <property type="entry name" value="Translation factors"/>
    <property type="match status" value="1"/>
</dbReference>
<dbReference type="SUPFAM" id="SSF52343">
    <property type="entry name" value="Ferredoxin reductase-like, C-terminal NADP-linked domain"/>
    <property type="match status" value="1"/>
</dbReference>
<dbReference type="SUPFAM" id="SSF63380">
    <property type="entry name" value="Riboflavin synthase domain-like"/>
    <property type="match status" value="1"/>
</dbReference>
<evidence type="ECO:0000313" key="10">
    <source>
        <dbReference type="Proteomes" id="UP000747542"/>
    </source>
</evidence>
<feature type="binding site" evidence="5">
    <location>
        <position position="469"/>
    </location>
    <ligand>
        <name>FAD</name>
        <dbReference type="ChEBI" id="CHEBI:57692"/>
    </ligand>
</feature>
<evidence type="ECO:0000256" key="4">
    <source>
        <dbReference type="ARBA" id="ARBA00023002"/>
    </source>
</evidence>
<dbReference type="EMBL" id="JAHLQT010030594">
    <property type="protein sequence ID" value="KAG7160971.1"/>
    <property type="molecule type" value="Genomic_DNA"/>
</dbReference>
<dbReference type="Pfam" id="PF02771">
    <property type="entry name" value="Acyl-CoA_dh_N"/>
    <property type="match status" value="1"/>
</dbReference>
<dbReference type="InterPro" id="IPR001433">
    <property type="entry name" value="OxRdtase_FAD/NAD-bd"/>
</dbReference>
<gene>
    <name evidence="9" type="primary">CBR1-L2</name>
    <name evidence="9" type="ORF">Hamer_G007758</name>
</gene>
<comment type="cofactor">
    <cofactor evidence="1 5">
        <name>FAD</name>
        <dbReference type="ChEBI" id="CHEBI:57692"/>
    </cofactor>
</comment>
<keyword evidence="3 5" id="KW-0274">FAD</keyword>
<dbReference type="Pfam" id="PF00175">
    <property type="entry name" value="NAD_binding_1"/>
    <property type="match status" value="1"/>
</dbReference>
<dbReference type="InterPro" id="IPR001834">
    <property type="entry name" value="CBR-like"/>
</dbReference>
<dbReference type="GO" id="GO:0016627">
    <property type="term" value="F:oxidoreductase activity, acting on the CH-CH group of donors"/>
    <property type="evidence" value="ECO:0007669"/>
    <property type="project" value="InterPro"/>
</dbReference>
<comment type="caution">
    <text evidence="9">The sequence shown here is derived from an EMBL/GenBank/DDBJ whole genome shotgun (WGS) entry which is preliminary data.</text>
</comment>
<evidence type="ECO:0000313" key="9">
    <source>
        <dbReference type="EMBL" id="KAG7160971.1"/>
    </source>
</evidence>
<dbReference type="AlphaFoldDB" id="A0A8J5MRM0"/>
<proteinExistence type="predicted"/>
<feature type="domain" description="Acyl-CoA dehydrogenase/oxidase N-terminal" evidence="8">
    <location>
        <begin position="23"/>
        <end position="133"/>
    </location>
</feature>